<name>A0A1D6IWT2_MAIZE</name>
<gene>
    <name evidence="2" type="ORF">ZEAMMB73_Zm00001d023912</name>
</gene>
<organism evidence="2">
    <name type="scientific">Zea mays</name>
    <name type="common">Maize</name>
    <dbReference type="NCBI Taxonomy" id="4577"/>
    <lineage>
        <taxon>Eukaryota</taxon>
        <taxon>Viridiplantae</taxon>
        <taxon>Streptophyta</taxon>
        <taxon>Embryophyta</taxon>
        <taxon>Tracheophyta</taxon>
        <taxon>Spermatophyta</taxon>
        <taxon>Magnoliopsida</taxon>
        <taxon>Liliopsida</taxon>
        <taxon>Poales</taxon>
        <taxon>Poaceae</taxon>
        <taxon>PACMAD clade</taxon>
        <taxon>Panicoideae</taxon>
        <taxon>Andropogonodae</taxon>
        <taxon>Andropogoneae</taxon>
        <taxon>Tripsacinae</taxon>
        <taxon>Zea</taxon>
    </lineage>
</organism>
<dbReference type="InterPro" id="IPR058942">
    <property type="entry name" value="AT3G52170-like"/>
</dbReference>
<dbReference type="InterPro" id="IPR058941">
    <property type="entry name" value="HTH_AT3G52170-like"/>
</dbReference>
<dbReference type="OMA" id="LHTEDQQ"/>
<evidence type="ECO:0000259" key="1">
    <source>
        <dbReference type="Pfam" id="PF25896"/>
    </source>
</evidence>
<protein>
    <submittedName>
        <fullName evidence="2">DNA binding</fullName>
    </submittedName>
</protein>
<dbReference type="PaxDb" id="4577-GRMZM2G171006_P02"/>
<proteinExistence type="predicted"/>
<dbReference type="STRING" id="4577.A0A1D6IWT2"/>
<dbReference type="eggNOG" id="ENOG502RFX1">
    <property type="taxonomic scope" value="Eukaryota"/>
</dbReference>
<accession>A0A1D6IWT2</accession>
<dbReference type="EMBL" id="CM000786">
    <property type="protein sequence ID" value="AQK40381.1"/>
    <property type="molecule type" value="Genomic_DNA"/>
</dbReference>
<dbReference type="ExpressionAtlas" id="A0A1D6IWT2">
    <property type="expression patterns" value="baseline and differential"/>
</dbReference>
<dbReference type="PANTHER" id="PTHR34568:SF1">
    <property type="entry name" value="DNA BINDING PROTEIN"/>
    <property type="match status" value="1"/>
</dbReference>
<reference evidence="2" key="1">
    <citation type="submission" date="2015-12" db="EMBL/GenBank/DDBJ databases">
        <title>Update maize B73 reference genome by single molecule sequencing technologies.</title>
        <authorList>
            <consortium name="Maize Genome Sequencing Project"/>
            <person name="Ware D."/>
        </authorList>
    </citation>
    <scope>NUCLEOTIDE SEQUENCE</scope>
    <source>
        <tissue evidence="2">Seedling</tissue>
    </source>
</reference>
<evidence type="ECO:0000313" key="2">
    <source>
        <dbReference type="EMBL" id="AQK40381.1"/>
    </source>
</evidence>
<dbReference type="AlphaFoldDB" id="A0A1D6IWT2"/>
<sequence>MQAATRSVSCIGAQPSVLIRCGGGALSASPGGLGGGGCRVRVVAVLRCCAQEKRPPRVRKSKEERREMVESFINRRVLCPSLRSHVDAHLAFGIIPRPQLSLIDTEIYRASNEGKFPSVNLTHKEVGGSYYIVREIVRDIIQENRVLGPGGLDAMVLNFEDFADSSGSSMKHELGQDNIEILDTSGSEVSKGYVPEISNTDGSFLLQDNAISNQTLLGSSNILEAGILNSVVQNGSAADAIFMETNLEKQDEVPSGESIEFDLNSSEEQAHLFAQVSDSDENIALDSQADAQDVMASSATNRAILPLEASAVYDAALLRDHETLPNDNHDASTDSSVDDASHVETTNGVQAKQASLHEHDASTGNVSIENAQSLDGQFSNISTDPINGAKLEAEVATKTVEASKVHRLQDGFEQPLADASCDGQENSDSPVSHPALDTKGLLHTEDQQSVVQVDESEFKNSTSGITKEDFKHEQGISTATVISRHALCLLTLRCMLTVYNFLHTSQRAAVY</sequence>
<dbReference type="IntAct" id="A0A1D6IWT2">
    <property type="interactions" value="3"/>
</dbReference>
<feature type="domain" description="AT3G52170-like helix-turn-helix" evidence="1">
    <location>
        <begin position="108"/>
        <end position="141"/>
    </location>
</feature>
<dbReference type="Pfam" id="PF25896">
    <property type="entry name" value="HTH_AT3G52170"/>
    <property type="match status" value="1"/>
</dbReference>
<dbReference type="PANTHER" id="PTHR34568">
    <property type="entry name" value="RRM DOMAIN-CONTAINING PROTEIN"/>
    <property type="match status" value="1"/>
</dbReference>
<dbReference type="FunCoup" id="A0A1D6IWT2">
    <property type="interactions" value="4"/>
</dbReference>
<dbReference type="InParanoid" id="A0A1D6IWT2"/>